<name>A0A6P1XYV1_9SPIR</name>
<gene>
    <name evidence="2" type="ORF">GWP43_02580</name>
</gene>
<evidence type="ECO:0000313" key="3">
    <source>
        <dbReference type="Proteomes" id="UP000464374"/>
    </source>
</evidence>
<feature type="chain" id="PRO_5026975082" evidence="1">
    <location>
        <begin position="21"/>
        <end position="336"/>
    </location>
</feature>
<evidence type="ECO:0000256" key="1">
    <source>
        <dbReference type="SAM" id="SignalP"/>
    </source>
</evidence>
<keyword evidence="1" id="KW-0732">Signal</keyword>
<reference evidence="2 3" key="1">
    <citation type="submission" date="2020-01" db="EMBL/GenBank/DDBJ databases">
        <title>Complete genome sequence of a human oral phylogroup 1 Treponema sp. strain ATCC 700766, originally isolated from periodontitis dental plaque.</title>
        <authorList>
            <person name="Chan Y."/>
            <person name="Huo Y.-B."/>
            <person name="Yu X.-L."/>
            <person name="Zeng H."/>
            <person name="Leung W.-K."/>
            <person name="Watt R.M."/>
        </authorList>
    </citation>
    <scope>NUCLEOTIDE SEQUENCE [LARGE SCALE GENOMIC DNA]</scope>
    <source>
        <strain evidence="2 3">OMZ 804</strain>
    </source>
</reference>
<dbReference type="Proteomes" id="UP000464374">
    <property type="component" value="Chromosome"/>
</dbReference>
<accession>A0A6P1XYV1</accession>
<feature type="signal peptide" evidence="1">
    <location>
        <begin position="1"/>
        <end position="20"/>
    </location>
</feature>
<evidence type="ECO:0000313" key="2">
    <source>
        <dbReference type="EMBL" id="QHX42515.1"/>
    </source>
</evidence>
<sequence>MKNFCLTLLVSILIITSVFADKNNFYGNGKVIDTMYVNSKEGLKVRGYPSLKSNRLCGLPHRLPVKIIAVGKEETIDEITAPWVEILIPPYEWKDDKAEYGWVFGGYLSHFQPEFIKPKTANQLKEYLKCGNWSLPDKNTYSGEGYREDNHFNFYTKYTYTYSRSRDPDLKDKEVVDSDKAWFFQNYDDDDNQSTWKVLNHHQVEIHWYIPKSIDGIEILEIKPIDEAQCYINGKRYLNKPFVHRHHWHYSDVVKMPLIYKIAYSDDNLPLNIIKGVSTSFFSYWKETQSLFELRYRLISKLIVYGISAKNTQYEQEYRDYWDPIMEEHQKKADSM</sequence>
<dbReference type="Gene3D" id="2.30.30.40">
    <property type="entry name" value="SH3 Domains"/>
    <property type="match status" value="1"/>
</dbReference>
<dbReference type="RefSeq" id="WP_162662464.1">
    <property type="nucleotide sequence ID" value="NZ_CP048020.1"/>
</dbReference>
<dbReference type="AlphaFoldDB" id="A0A6P1XYV1"/>
<proteinExistence type="predicted"/>
<dbReference type="KEGG" id="trz:GWP43_02580"/>
<protein>
    <submittedName>
        <fullName evidence="2">SH3 domain-containing protein</fullName>
    </submittedName>
</protein>
<organism evidence="2 3">
    <name type="scientific">Treponema vincentii</name>
    <dbReference type="NCBI Taxonomy" id="69710"/>
    <lineage>
        <taxon>Bacteria</taxon>
        <taxon>Pseudomonadati</taxon>
        <taxon>Spirochaetota</taxon>
        <taxon>Spirochaetia</taxon>
        <taxon>Spirochaetales</taxon>
        <taxon>Treponemataceae</taxon>
        <taxon>Treponema</taxon>
    </lineage>
</organism>
<dbReference type="EMBL" id="CP048020">
    <property type="protein sequence ID" value="QHX42515.1"/>
    <property type="molecule type" value="Genomic_DNA"/>
</dbReference>